<dbReference type="InterPro" id="IPR016040">
    <property type="entry name" value="NAD(P)-bd_dom"/>
</dbReference>
<accession>A0A8H9HVG7</accession>
<dbReference type="Proteomes" id="UP000610124">
    <property type="component" value="Unassembled WGS sequence"/>
</dbReference>
<name>A0A1E7NF09_KITAU</name>
<dbReference type="PANTHER" id="PTHR43162">
    <property type="match status" value="1"/>
</dbReference>
<organism evidence="3 4">
    <name type="scientific">Kitasatospora aureofaciens</name>
    <name type="common">Streptomyces aureofaciens</name>
    <dbReference type="NCBI Taxonomy" id="1894"/>
    <lineage>
        <taxon>Bacteria</taxon>
        <taxon>Bacillati</taxon>
        <taxon>Actinomycetota</taxon>
        <taxon>Actinomycetes</taxon>
        <taxon>Kitasatosporales</taxon>
        <taxon>Streptomycetaceae</taxon>
        <taxon>Kitasatospora</taxon>
    </lineage>
</organism>
<evidence type="ECO:0000259" key="1">
    <source>
        <dbReference type="Pfam" id="PF13460"/>
    </source>
</evidence>
<dbReference type="Gene3D" id="3.90.25.10">
    <property type="entry name" value="UDP-galactose 4-epimerase, domain 1"/>
    <property type="match status" value="1"/>
</dbReference>
<evidence type="ECO:0000313" key="4">
    <source>
        <dbReference type="Proteomes" id="UP000037395"/>
    </source>
</evidence>
<dbReference type="Pfam" id="PF13460">
    <property type="entry name" value="NAD_binding_10"/>
    <property type="match status" value="1"/>
</dbReference>
<dbReference type="EMBL" id="JPRF03000001">
    <property type="protein sequence ID" value="OEV39290.1"/>
    <property type="molecule type" value="Genomic_DNA"/>
</dbReference>
<reference evidence="4" key="4">
    <citation type="submission" date="2016-08" db="EMBL/GenBank/DDBJ databases">
        <title>Sequencing, assembly and comparative genomics of S. aureofaciens ATCC 10762.</title>
        <authorList>
            <person name="Gradnigo J.S."/>
            <person name="Johnson N."/>
            <person name="Somerville G.A."/>
        </authorList>
    </citation>
    <scope>NUCLEOTIDE SEQUENCE [LARGE SCALE GENOMIC DNA]</scope>
    <source>
        <strain evidence="4">ATCC 10762 / DSM 40127 / CCM 3239 / JCM 4008 / LMG 5968 / NBRC 12843 / NCIMB 8234 / A-377</strain>
    </source>
</reference>
<accession>A0A1E7NF09</accession>
<dbReference type="EMBL" id="BMUB01000011">
    <property type="protein sequence ID" value="GGU88162.1"/>
    <property type="molecule type" value="Genomic_DNA"/>
</dbReference>
<dbReference type="AlphaFoldDB" id="A0A1E7NF09"/>
<dbReference type="PANTHER" id="PTHR43162:SF1">
    <property type="entry name" value="PRESTALK A DIFFERENTIATION PROTEIN A"/>
    <property type="match status" value="1"/>
</dbReference>
<gene>
    <name evidence="2" type="ORF">GCM10010502_46000</name>
    <name evidence="3" type="ORF">HS99_0000810</name>
</gene>
<sequence length="296" mass="31224">MIVVTAPTAKIGRRVVEQLLDAGEPVRVIVRDPQRLSPTVRDRVEIVEGSHRHAAAVDKAFAGADAVFWLMPSDLSAPDVMTSYVENSRPGVEAVAAHGVRHVVGVSALGRGTAVADRAGHVTASLAMDDLFATVTNYRALANPTFMDNTLRDIRTILGAGLISGPLAPDRKLPLVATRDIGGAAARLLLDRDWTGFAEVPVLGPEDLSGNDMAAVITDVLGIPVRYAQVEAASLEAAMLSFGASPGMARAMADMATAKIEGLDEGVVRTTGNSTPTTFRQWCTEVLRPAVDAVRP</sequence>
<reference evidence="3" key="3">
    <citation type="submission" date="2016-08" db="EMBL/GenBank/DDBJ databases">
        <title>Sequencing, Assembly and Comparative Genomics of S. aureofaciens ATCC 10762.</title>
        <authorList>
            <person name="Gradnigo J.S."/>
            <person name="Johnson N."/>
            <person name="Somerville G.A."/>
        </authorList>
    </citation>
    <scope>NUCLEOTIDE SEQUENCE [LARGE SCALE GENOMIC DNA]</scope>
    <source>
        <strain evidence="3">ATCC 10762</strain>
    </source>
</reference>
<protein>
    <submittedName>
        <fullName evidence="3">NmrA family transcriptional regulator</fullName>
    </submittedName>
</protein>
<evidence type="ECO:0000313" key="2">
    <source>
        <dbReference type="EMBL" id="GGU88162.1"/>
    </source>
</evidence>
<dbReference type="Gene3D" id="3.40.50.720">
    <property type="entry name" value="NAD(P)-binding Rossmann-like Domain"/>
    <property type="match status" value="1"/>
</dbReference>
<reference evidence="2" key="1">
    <citation type="journal article" date="2014" name="Int. J. Syst. Evol. Microbiol.">
        <title>Complete genome sequence of Corynebacterium casei LMG S-19264T (=DSM 44701T), isolated from a smear-ripened cheese.</title>
        <authorList>
            <consortium name="US DOE Joint Genome Institute (JGI-PGF)"/>
            <person name="Walter F."/>
            <person name="Albersmeier A."/>
            <person name="Kalinowski J."/>
            <person name="Ruckert C."/>
        </authorList>
    </citation>
    <scope>NUCLEOTIDE SEQUENCE</scope>
    <source>
        <strain evidence="2">JCM 4434</strain>
    </source>
</reference>
<feature type="domain" description="NAD(P)-binding" evidence="1">
    <location>
        <begin position="9"/>
        <end position="125"/>
    </location>
</feature>
<evidence type="ECO:0000313" key="3">
    <source>
        <dbReference type="EMBL" id="OEV39290.1"/>
    </source>
</evidence>
<dbReference type="InterPro" id="IPR036291">
    <property type="entry name" value="NAD(P)-bd_dom_sf"/>
</dbReference>
<keyword evidence="4" id="KW-1185">Reference proteome</keyword>
<proteinExistence type="predicted"/>
<dbReference type="GeneID" id="97487618"/>
<dbReference type="RefSeq" id="WP_030550238.1">
    <property type="nucleotide sequence ID" value="NZ_BMUB01000011.1"/>
</dbReference>
<reference evidence="3 4" key="2">
    <citation type="submission" date="2014-07" db="EMBL/GenBank/DDBJ databases">
        <authorList>
            <person name="Zhang J.E."/>
            <person name="Yang H."/>
            <person name="Guo J."/>
            <person name="Deng Z."/>
            <person name="Luo H."/>
            <person name="Luo M."/>
            <person name="Zhao B."/>
        </authorList>
    </citation>
    <scope>NUCLEOTIDE SEQUENCE [LARGE SCALE GENOMIC DNA]</scope>
    <source>
        <strain evidence="3">ATCC 10762</strain>
        <strain evidence="4">ATCC 10762 / DSM 40127 / CCM 3239 / JCM 4008 / LMG 5968 / NBRC 12843 / NCIMB 8234 / A-377</strain>
    </source>
</reference>
<dbReference type="InterPro" id="IPR051604">
    <property type="entry name" value="Ergot_Alk_Oxidoreductase"/>
</dbReference>
<dbReference type="OrthoDB" id="4632815at2"/>
<comment type="caution">
    <text evidence="3">The sequence shown here is derived from an EMBL/GenBank/DDBJ whole genome shotgun (WGS) entry which is preliminary data.</text>
</comment>
<reference evidence="2" key="5">
    <citation type="submission" date="2020-09" db="EMBL/GenBank/DDBJ databases">
        <authorList>
            <person name="Sun Q."/>
            <person name="Ohkuma M."/>
        </authorList>
    </citation>
    <scope>NUCLEOTIDE SEQUENCE</scope>
    <source>
        <strain evidence="2">JCM 4434</strain>
    </source>
</reference>
<dbReference type="Proteomes" id="UP000037395">
    <property type="component" value="Unassembled WGS sequence"/>
</dbReference>
<dbReference type="SUPFAM" id="SSF51735">
    <property type="entry name" value="NAD(P)-binding Rossmann-fold domains"/>
    <property type="match status" value="1"/>
</dbReference>